<evidence type="ECO:0000256" key="2">
    <source>
        <dbReference type="ARBA" id="ARBA00023002"/>
    </source>
</evidence>
<dbReference type="InterPro" id="IPR009100">
    <property type="entry name" value="AcylCoA_DH/oxidase_NM_dom_sf"/>
</dbReference>
<dbReference type="GO" id="GO:0050660">
    <property type="term" value="F:flavin adenine dinucleotide binding"/>
    <property type="evidence" value="ECO:0007669"/>
    <property type="project" value="InterPro"/>
</dbReference>
<keyword evidence="2" id="KW-0560">Oxidoreductase</keyword>
<sequence>MSLPTSSAAPADVTRAPEWGPAPTTAAGWIERAHAVANRLSLDAVDRDRRGATPHDEVRLLKQSGLVTLLAPAAHGGAGQTWSTALHVVRAVSAGDGSIGQLLGYHYLWAWAARLVGTPEQVAAVEQAAGEQEWFFGGAVNPRDDDLVIRLVDGPDGQQLSFNGRKSFSTGGRVSDVTVLEGVIEGTDQHVFAIVPTDQPGLRFAGDWDNLGQRLTESGSVEIDDVRVDWASAAGYVATATGHEFVPRVYNTLNVPIIQVIFTNLYLGIAQGALRTAATYTRGTTRAWPYAKDVKERAVDEFHVQETYGDLTAKLWAAEALADRAAEHLERINAHADSVTPEERGEAAVVIAASKQVAIDVGLEIGTKVFEVTGARASANHVGLDIFWRNVRTHSLHDPVAHKRAEVGRYVLLDELPEPTWYT</sequence>
<dbReference type="GO" id="GO:0004497">
    <property type="term" value="F:monooxygenase activity"/>
    <property type="evidence" value="ECO:0007669"/>
    <property type="project" value="UniProtKB-KW"/>
</dbReference>
<feature type="domain" description="Acyl-CoA dehydrogenase/oxidase N-terminal" evidence="4">
    <location>
        <begin position="37"/>
        <end position="122"/>
    </location>
</feature>
<dbReference type="InterPro" id="IPR013107">
    <property type="entry name" value="Acyl-CoA_DH_C"/>
</dbReference>
<evidence type="ECO:0000313" key="6">
    <source>
        <dbReference type="EMBL" id="NEN78876.1"/>
    </source>
</evidence>
<dbReference type="InterPro" id="IPR013786">
    <property type="entry name" value="AcylCoA_DH/ox_N"/>
</dbReference>
<dbReference type="Pfam" id="PF08028">
    <property type="entry name" value="Acyl-CoA_dh_2"/>
    <property type="match status" value="1"/>
</dbReference>
<dbReference type="Proteomes" id="UP000468687">
    <property type="component" value="Unassembled WGS sequence"/>
</dbReference>
<feature type="domain" description="Acyl-CoA dehydrogenase C-terminal" evidence="5">
    <location>
        <begin position="264"/>
        <end position="397"/>
    </location>
</feature>
<dbReference type="PANTHER" id="PTHR43884">
    <property type="entry name" value="ACYL-COA DEHYDROGENASE"/>
    <property type="match status" value="1"/>
</dbReference>
<dbReference type="Gene3D" id="2.40.110.10">
    <property type="entry name" value="Butyryl-CoA Dehydrogenase, subunit A, domain 2"/>
    <property type="match status" value="1"/>
</dbReference>
<dbReference type="Gene3D" id="1.20.140.10">
    <property type="entry name" value="Butyryl-CoA Dehydrogenase, subunit A, domain 3"/>
    <property type="match status" value="1"/>
</dbReference>
<protein>
    <submittedName>
        <fullName evidence="6">Monooxygenase</fullName>
    </submittedName>
</protein>
<dbReference type="Gene3D" id="1.10.540.10">
    <property type="entry name" value="Acyl-CoA dehydrogenase/oxidase, N-terminal domain"/>
    <property type="match status" value="1"/>
</dbReference>
<evidence type="ECO:0000259" key="5">
    <source>
        <dbReference type="Pfam" id="PF08028"/>
    </source>
</evidence>
<dbReference type="PANTHER" id="PTHR43884:SF12">
    <property type="entry name" value="ISOVALERYL-COA DEHYDROGENASE, MITOCHONDRIAL-RELATED"/>
    <property type="match status" value="1"/>
</dbReference>
<dbReference type="AlphaFoldDB" id="A0A6P0HJX3"/>
<dbReference type="Pfam" id="PF02771">
    <property type="entry name" value="Acyl-CoA_dh_N"/>
    <property type="match status" value="1"/>
</dbReference>
<dbReference type="SUPFAM" id="SSF56645">
    <property type="entry name" value="Acyl-CoA dehydrogenase NM domain-like"/>
    <property type="match status" value="1"/>
</dbReference>
<evidence type="ECO:0000256" key="3">
    <source>
        <dbReference type="SAM" id="MobiDB-lite"/>
    </source>
</evidence>
<evidence type="ECO:0000259" key="4">
    <source>
        <dbReference type="Pfam" id="PF02771"/>
    </source>
</evidence>
<name>A0A6P0HJX3_9ACTN</name>
<keyword evidence="6" id="KW-0503">Monooxygenase</keyword>
<dbReference type="GO" id="GO:0008470">
    <property type="term" value="F:3-methylbutanoyl-CoA dehydrogenase activity"/>
    <property type="evidence" value="ECO:0007669"/>
    <property type="project" value="TreeGrafter"/>
</dbReference>
<dbReference type="FunFam" id="2.40.110.10:FF:000020">
    <property type="entry name" value="Putative acyl-CoA dehydrogenase YdbM"/>
    <property type="match status" value="1"/>
</dbReference>
<dbReference type="EMBL" id="JAAGXA010000007">
    <property type="protein sequence ID" value="NEN78876.1"/>
    <property type="molecule type" value="Genomic_DNA"/>
</dbReference>
<dbReference type="GO" id="GO:0006552">
    <property type="term" value="P:L-leucine catabolic process"/>
    <property type="evidence" value="ECO:0007669"/>
    <property type="project" value="TreeGrafter"/>
</dbReference>
<proteinExistence type="predicted"/>
<evidence type="ECO:0000313" key="7">
    <source>
        <dbReference type="Proteomes" id="UP000468687"/>
    </source>
</evidence>
<reference evidence="6 7" key="1">
    <citation type="journal article" date="2014" name="Int. J. Syst. Evol. Microbiol.">
        <title>Nocardioides zeae sp. nov., isolated from the stem of Zea mays.</title>
        <authorList>
            <person name="Glaeser S.P."/>
            <person name="McInroy J.A."/>
            <person name="Busse H.J."/>
            <person name="Kampfer P."/>
        </authorList>
    </citation>
    <scope>NUCLEOTIDE SEQUENCE [LARGE SCALE GENOMIC DNA]</scope>
    <source>
        <strain evidence="6 7">JCM 30728</strain>
    </source>
</reference>
<evidence type="ECO:0000256" key="1">
    <source>
        <dbReference type="ARBA" id="ARBA00022630"/>
    </source>
</evidence>
<comment type="caution">
    <text evidence="6">The sequence shown here is derived from an EMBL/GenBank/DDBJ whole genome shotgun (WGS) entry which is preliminary data.</text>
</comment>
<dbReference type="InterPro" id="IPR036250">
    <property type="entry name" value="AcylCo_DH-like_C"/>
</dbReference>
<dbReference type="InterPro" id="IPR037069">
    <property type="entry name" value="AcylCoA_DH/ox_N_sf"/>
</dbReference>
<accession>A0A6P0HJX3</accession>
<dbReference type="InterPro" id="IPR046373">
    <property type="entry name" value="Acyl-CoA_Oxase/DH_mid-dom_sf"/>
</dbReference>
<organism evidence="6 7">
    <name type="scientific">Nocardioides zeae</name>
    <dbReference type="NCBI Taxonomy" id="1457234"/>
    <lineage>
        <taxon>Bacteria</taxon>
        <taxon>Bacillati</taxon>
        <taxon>Actinomycetota</taxon>
        <taxon>Actinomycetes</taxon>
        <taxon>Propionibacteriales</taxon>
        <taxon>Nocardioidaceae</taxon>
        <taxon>Nocardioides</taxon>
    </lineage>
</organism>
<dbReference type="PIRSF" id="PIRSF016578">
    <property type="entry name" value="HsaA"/>
    <property type="match status" value="1"/>
</dbReference>
<keyword evidence="7" id="KW-1185">Reference proteome</keyword>
<feature type="region of interest" description="Disordered" evidence="3">
    <location>
        <begin position="1"/>
        <end position="24"/>
    </location>
</feature>
<gene>
    <name evidence="6" type="ORF">G3T38_11370</name>
</gene>
<dbReference type="SUPFAM" id="SSF47203">
    <property type="entry name" value="Acyl-CoA dehydrogenase C-terminal domain-like"/>
    <property type="match status" value="1"/>
</dbReference>
<keyword evidence="1" id="KW-0285">Flavoprotein</keyword>
<dbReference type="RefSeq" id="WP_163772428.1">
    <property type="nucleotide sequence ID" value="NZ_JAAGXA010000007.1"/>
</dbReference>